<feature type="region of interest" description="Disordered" evidence="1">
    <location>
        <begin position="1"/>
        <end position="58"/>
    </location>
</feature>
<dbReference type="EMBL" id="CAJNOQ010028523">
    <property type="protein sequence ID" value="CAF1562227.1"/>
    <property type="molecule type" value="Genomic_DNA"/>
</dbReference>
<evidence type="ECO:0000313" key="4">
    <source>
        <dbReference type="Proteomes" id="UP000663829"/>
    </source>
</evidence>
<evidence type="ECO:0000256" key="1">
    <source>
        <dbReference type="SAM" id="MobiDB-lite"/>
    </source>
</evidence>
<comment type="caution">
    <text evidence="2">The sequence shown here is derived from an EMBL/GenBank/DDBJ whole genome shotgun (WGS) entry which is preliminary data.</text>
</comment>
<gene>
    <name evidence="2" type="ORF">GPM918_LOCUS39837</name>
    <name evidence="3" type="ORF">SRO942_LOCUS40743</name>
</gene>
<dbReference type="AlphaFoldDB" id="A0A815XVZ7"/>
<dbReference type="Proteomes" id="UP000681722">
    <property type="component" value="Unassembled WGS sequence"/>
</dbReference>
<dbReference type="Proteomes" id="UP000663829">
    <property type="component" value="Unassembled WGS sequence"/>
</dbReference>
<protein>
    <submittedName>
        <fullName evidence="2">Uncharacterized protein</fullName>
    </submittedName>
</protein>
<keyword evidence="4" id="KW-1185">Reference proteome</keyword>
<feature type="compositionally biased region" description="Polar residues" evidence="1">
    <location>
        <begin position="1"/>
        <end position="13"/>
    </location>
</feature>
<evidence type="ECO:0000313" key="3">
    <source>
        <dbReference type="EMBL" id="CAF4423766.1"/>
    </source>
</evidence>
<dbReference type="EMBL" id="CAJOBC010094285">
    <property type="protein sequence ID" value="CAF4423766.1"/>
    <property type="molecule type" value="Genomic_DNA"/>
</dbReference>
<accession>A0A815XVZ7</accession>
<evidence type="ECO:0000313" key="2">
    <source>
        <dbReference type="EMBL" id="CAF1562227.1"/>
    </source>
</evidence>
<reference evidence="2" key="1">
    <citation type="submission" date="2021-02" db="EMBL/GenBank/DDBJ databases">
        <authorList>
            <person name="Nowell W R."/>
        </authorList>
    </citation>
    <scope>NUCLEOTIDE SEQUENCE</scope>
</reference>
<feature type="compositionally biased region" description="Low complexity" evidence="1">
    <location>
        <begin position="21"/>
        <end position="34"/>
    </location>
</feature>
<feature type="compositionally biased region" description="Polar residues" evidence="1">
    <location>
        <begin position="35"/>
        <end position="54"/>
    </location>
</feature>
<proteinExistence type="predicted"/>
<sequence>MKNLTEHPSSSPLQPIDCTKTASSITIDASSTSAEQMETNFANPNNTENETASNDDGFIDNHEHILCHQQLDSNMRSDEKDENGIIANLL</sequence>
<name>A0A815XVZ7_9BILA</name>
<organism evidence="2 4">
    <name type="scientific">Didymodactylos carnosus</name>
    <dbReference type="NCBI Taxonomy" id="1234261"/>
    <lineage>
        <taxon>Eukaryota</taxon>
        <taxon>Metazoa</taxon>
        <taxon>Spiralia</taxon>
        <taxon>Gnathifera</taxon>
        <taxon>Rotifera</taxon>
        <taxon>Eurotatoria</taxon>
        <taxon>Bdelloidea</taxon>
        <taxon>Philodinida</taxon>
        <taxon>Philodinidae</taxon>
        <taxon>Didymodactylos</taxon>
    </lineage>
</organism>